<proteinExistence type="predicted"/>
<dbReference type="PIRSF" id="PIRSF002070">
    <property type="entry name" value="SSB"/>
    <property type="match status" value="1"/>
</dbReference>
<dbReference type="EMBL" id="CP145723">
    <property type="protein sequence ID" value="WWM65027.1"/>
    <property type="molecule type" value="Genomic_DNA"/>
</dbReference>
<dbReference type="Pfam" id="PF00436">
    <property type="entry name" value="SSB"/>
    <property type="match status" value="1"/>
</dbReference>
<dbReference type="Gene3D" id="2.40.50.140">
    <property type="entry name" value="Nucleic acid-binding proteins"/>
    <property type="match status" value="1"/>
</dbReference>
<dbReference type="NCBIfam" id="NF006039">
    <property type="entry name" value="PRK08182.1"/>
    <property type="match status" value="1"/>
</dbReference>
<dbReference type="RefSeq" id="WP_338544678.1">
    <property type="nucleotide sequence ID" value="NZ_CP145723.1"/>
</dbReference>
<sequence length="154" mass="17291">MGTAVVWEGNIGSAPEYKRFQKDNQDPRHLLRLNVYFDNSIRLQDGSYEDRGGFWANVELWHRDAESYSRLYQKGMRVLIDGRAVLDTWKDGNGVEQAAMKVQANRIAFLPQRIESITLGQGTGQSQARPVTNASAPARAPASTGDDFDDEIPY</sequence>
<keyword evidence="5" id="KW-1185">Reference proteome</keyword>
<name>A0ABZ2FN46_9PSED</name>
<feature type="region of interest" description="Disordered" evidence="3">
    <location>
        <begin position="120"/>
        <end position="154"/>
    </location>
</feature>
<reference evidence="4 5" key="1">
    <citation type="submission" date="2024-02" db="EMBL/GenBank/DDBJ databases">
        <title>The whole genome sequence of Pseudomonas benzopyrenica MLY92.</title>
        <authorList>
            <person name="Liu Y."/>
        </authorList>
    </citation>
    <scope>NUCLEOTIDE SEQUENCE [LARGE SCALE GENOMIC DNA]</scope>
    <source>
        <strain evidence="4 5">MLY92</strain>
    </source>
</reference>
<gene>
    <name evidence="4" type="ORF">V6W80_14960</name>
</gene>
<dbReference type="PROSITE" id="PS50935">
    <property type="entry name" value="SSB"/>
    <property type="match status" value="1"/>
</dbReference>
<evidence type="ECO:0000256" key="2">
    <source>
        <dbReference type="PIRNR" id="PIRNR002070"/>
    </source>
</evidence>
<organism evidence="4 5">
    <name type="scientific">Pseudomonas benzopyrenica</name>
    <dbReference type="NCBI Taxonomy" id="2993566"/>
    <lineage>
        <taxon>Bacteria</taxon>
        <taxon>Pseudomonadati</taxon>
        <taxon>Pseudomonadota</taxon>
        <taxon>Gammaproteobacteria</taxon>
        <taxon>Pseudomonadales</taxon>
        <taxon>Pseudomonadaceae</taxon>
        <taxon>Pseudomonas</taxon>
    </lineage>
</organism>
<dbReference type="InterPro" id="IPR011344">
    <property type="entry name" value="ssDNA-bd"/>
</dbReference>
<dbReference type="Proteomes" id="UP001372714">
    <property type="component" value="Chromosome"/>
</dbReference>
<evidence type="ECO:0000256" key="3">
    <source>
        <dbReference type="SAM" id="MobiDB-lite"/>
    </source>
</evidence>
<feature type="compositionally biased region" description="Polar residues" evidence="3">
    <location>
        <begin position="120"/>
        <end position="135"/>
    </location>
</feature>
<dbReference type="CDD" id="cd04496">
    <property type="entry name" value="SSB_OBF"/>
    <property type="match status" value="1"/>
</dbReference>
<dbReference type="InterPro" id="IPR012340">
    <property type="entry name" value="NA-bd_OB-fold"/>
</dbReference>
<protein>
    <recommendedName>
        <fullName evidence="2">Single-stranded DNA-binding protein</fullName>
    </recommendedName>
</protein>
<evidence type="ECO:0000313" key="4">
    <source>
        <dbReference type="EMBL" id="WWM65027.1"/>
    </source>
</evidence>
<evidence type="ECO:0000256" key="1">
    <source>
        <dbReference type="ARBA" id="ARBA00023125"/>
    </source>
</evidence>
<dbReference type="GO" id="GO:0003677">
    <property type="term" value="F:DNA binding"/>
    <property type="evidence" value="ECO:0007669"/>
    <property type="project" value="UniProtKB-KW"/>
</dbReference>
<dbReference type="SUPFAM" id="SSF50249">
    <property type="entry name" value="Nucleic acid-binding proteins"/>
    <property type="match status" value="1"/>
</dbReference>
<evidence type="ECO:0000313" key="5">
    <source>
        <dbReference type="Proteomes" id="UP001372714"/>
    </source>
</evidence>
<keyword evidence="1 2" id="KW-0238">DNA-binding</keyword>
<accession>A0ABZ2FN46</accession>
<dbReference type="InterPro" id="IPR000424">
    <property type="entry name" value="Primosome_PriB/ssb"/>
</dbReference>